<dbReference type="InterPro" id="IPR029063">
    <property type="entry name" value="SAM-dependent_MTases_sf"/>
</dbReference>
<evidence type="ECO:0000259" key="4">
    <source>
        <dbReference type="Pfam" id="PF05175"/>
    </source>
</evidence>
<dbReference type="EMBL" id="JAKIKS010000008">
    <property type="protein sequence ID" value="MCL1123548.1"/>
    <property type="molecule type" value="Genomic_DNA"/>
</dbReference>
<dbReference type="GO" id="GO:0032259">
    <property type="term" value="P:methylation"/>
    <property type="evidence" value="ECO:0007669"/>
    <property type="project" value="UniProtKB-KW"/>
</dbReference>
<dbReference type="PANTHER" id="PTHR13610:SF9">
    <property type="entry name" value="FI06469P"/>
    <property type="match status" value="1"/>
</dbReference>
<evidence type="ECO:0000313" key="5">
    <source>
        <dbReference type="EMBL" id="MCL1123548.1"/>
    </source>
</evidence>
<dbReference type="InterPro" id="IPR007848">
    <property type="entry name" value="Small_mtfrase_dom"/>
</dbReference>
<evidence type="ECO:0000313" key="6">
    <source>
        <dbReference type="Proteomes" id="UP001203423"/>
    </source>
</evidence>
<dbReference type="SUPFAM" id="SSF53335">
    <property type="entry name" value="S-adenosyl-L-methionine-dependent methyltransferases"/>
    <property type="match status" value="1"/>
</dbReference>
<name>A0ABT0L784_9GAMM</name>
<protein>
    <submittedName>
        <fullName evidence="5">Class I SAM-dependent methyltransferase</fullName>
    </submittedName>
</protein>
<comment type="caution">
    <text evidence="5">The sequence shown here is derived from an EMBL/GenBank/DDBJ whole genome shotgun (WGS) entry which is preliminary data.</text>
</comment>
<keyword evidence="6" id="KW-1185">Reference proteome</keyword>
<accession>A0ABT0L784</accession>
<organism evidence="5 6">
    <name type="scientific">Shewanella surugensis</name>
    <dbReference type="NCBI Taxonomy" id="212020"/>
    <lineage>
        <taxon>Bacteria</taxon>
        <taxon>Pseudomonadati</taxon>
        <taxon>Pseudomonadota</taxon>
        <taxon>Gammaproteobacteria</taxon>
        <taxon>Alteromonadales</taxon>
        <taxon>Shewanellaceae</taxon>
        <taxon>Shewanella</taxon>
    </lineage>
</organism>
<dbReference type="PANTHER" id="PTHR13610">
    <property type="entry name" value="METHYLTRANSFERASE DOMAIN-CONTAINING PROTEIN"/>
    <property type="match status" value="1"/>
</dbReference>
<reference evidence="5 6" key="1">
    <citation type="submission" date="2022-01" db="EMBL/GenBank/DDBJ databases">
        <title>Whole genome-based taxonomy of the Shewanellaceae.</title>
        <authorList>
            <person name="Martin-Rodriguez A.J."/>
        </authorList>
    </citation>
    <scope>NUCLEOTIDE SEQUENCE [LARGE SCALE GENOMIC DNA]</scope>
    <source>
        <strain evidence="5 6">DSM 17177</strain>
    </source>
</reference>
<dbReference type="GO" id="GO:0008168">
    <property type="term" value="F:methyltransferase activity"/>
    <property type="evidence" value="ECO:0007669"/>
    <property type="project" value="UniProtKB-KW"/>
</dbReference>
<dbReference type="RefSeq" id="WP_248938836.1">
    <property type="nucleotide sequence ID" value="NZ_JAKIKS010000008.1"/>
</dbReference>
<proteinExistence type="predicted"/>
<evidence type="ECO:0000256" key="1">
    <source>
        <dbReference type="ARBA" id="ARBA00022603"/>
    </source>
</evidence>
<dbReference type="Proteomes" id="UP001203423">
    <property type="component" value="Unassembled WGS sequence"/>
</dbReference>
<gene>
    <name evidence="5" type="ORF">L2764_03385</name>
</gene>
<sequence length="182" mass="20478">MIEVACLSLTLLIGISIIVSTLRTGISPMPSSAKVRREMVAHINADINVSHIADLGSGWGHLAITLAKAYPEVKVTGFEVSFFPWLVSVLWVKLTHLENVTFRRTNFLVTDLAPYQIYCCYLFPAGMQKLSHKLQQQKLNQQNIASSPRQLVSNTFALPDHQPTNMTVVADLYRTKIYRYDV</sequence>
<evidence type="ECO:0000256" key="2">
    <source>
        <dbReference type="ARBA" id="ARBA00022679"/>
    </source>
</evidence>
<feature type="domain" description="Methyltransferase small" evidence="4">
    <location>
        <begin position="40"/>
        <end position="83"/>
    </location>
</feature>
<dbReference type="Pfam" id="PF05175">
    <property type="entry name" value="MTS"/>
    <property type="match status" value="1"/>
</dbReference>
<dbReference type="InterPro" id="IPR026170">
    <property type="entry name" value="FAM173A/B"/>
</dbReference>
<keyword evidence="2" id="KW-0808">Transferase</keyword>
<keyword evidence="1 5" id="KW-0489">Methyltransferase</keyword>
<keyword evidence="3" id="KW-0949">S-adenosyl-L-methionine</keyword>
<evidence type="ECO:0000256" key="3">
    <source>
        <dbReference type="ARBA" id="ARBA00022691"/>
    </source>
</evidence>
<dbReference type="Gene3D" id="3.40.50.150">
    <property type="entry name" value="Vaccinia Virus protein VP39"/>
    <property type="match status" value="1"/>
</dbReference>